<dbReference type="OrthoDB" id="9786134at2"/>
<feature type="domain" description="MOSC" evidence="1">
    <location>
        <begin position="16"/>
        <end position="144"/>
    </location>
</feature>
<evidence type="ECO:0000313" key="2">
    <source>
        <dbReference type="EMBL" id="GAQ18878.1"/>
    </source>
</evidence>
<gene>
    <name evidence="2" type="ORF">OPHB3_2834</name>
</gene>
<evidence type="ECO:0000313" key="3">
    <source>
        <dbReference type="Proteomes" id="UP000052946"/>
    </source>
</evidence>
<dbReference type="GO" id="GO:0030151">
    <property type="term" value="F:molybdenum ion binding"/>
    <property type="evidence" value="ECO:0007669"/>
    <property type="project" value="InterPro"/>
</dbReference>
<dbReference type="PANTHER" id="PTHR30212">
    <property type="entry name" value="PROTEIN YIIM"/>
    <property type="match status" value="1"/>
</dbReference>
<dbReference type="PANTHER" id="PTHR30212:SF2">
    <property type="entry name" value="PROTEIN YIIM"/>
    <property type="match status" value="1"/>
</dbReference>
<proteinExistence type="predicted"/>
<dbReference type="GO" id="GO:0003824">
    <property type="term" value="F:catalytic activity"/>
    <property type="evidence" value="ECO:0007669"/>
    <property type="project" value="InterPro"/>
</dbReference>
<reference evidence="3" key="1">
    <citation type="submission" date="2015-07" db="EMBL/GenBank/DDBJ databases">
        <title>Draft Genome Sequence of Oceanobacillus picturae Heshi-B3 that Was Isolated from Fermented Rice Bran with Aging Salted Mackerel, Which Was Named Heshiko as Traditional Fermented Seafood in Japan.</title>
        <authorList>
            <person name="Akuzawa S."/>
            <person name="Nakagawa J."/>
            <person name="Kanekatsu T."/>
            <person name="Kanesaki Y."/>
            <person name="Suzuki T."/>
        </authorList>
    </citation>
    <scope>NUCLEOTIDE SEQUENCE [LARGE SCALE GENOMIC DNA]</scope>
    <source>
        <strain evidence="3">Heshi-B3</strain>
    </source>
</reference>
<accession>A0A0U9H881</accession>
<dbReference type="InterPro" id="IPR011037">
    <property type="entry name" value="Pyrv_Knase-like_insert_dom_sf"/>
</dbReference>
<protein>
    <submittedName>
        <fullName evidence="2">6-N-hydroxylaminopurine resistance protein</fullName>
    </submittedName>
</protein>
<organism evidence="2 3">
    <name type="scientific">Oceanobacillus picturae</name>
    <dbReference type="NCBI Taxonomy" id="171693"/>
    <lineage>
        <taxon>Bacteria</taxon>
        <taxon>Bacillati</taxon>
        <taxon>Bacillota</taxon>
        <taxon>Bacilli</taxon>
        <taxon>Bacillales</taxon>
        <taxon>Bacillaceae</taxon>
        <taxon>Oceanobacillus</taxon>
    </lineage>
</organism>
<dbReference type="Proteomes" id="UP000052946">
    <property type="component" value="Unassembled WGS sequence"/>
</dbReference>
<dbReference type="RefSeq" id="WP_058950706.1">
    <property type="nucleotide sequence ID" value="NZ_BBXV01000033.1"/>
</dbReference>
<name>A0A0U9H881_9BACI</name>
<dbReference type="SUPFAM" id="SSF50800">
    <property type="entry name" value="PK beta-barrel domain-like"/>
    <property type="match status" value="1"/>
</dbReference>
<dbReference type="InterPro" id="IPR052353">
    <property type="entry name" value="Benzoxazolinone_Detox_Enz"/>
</dbReference>
<evidence type="ECO:0000259" key="1">
    <source>
        <dbReference type="PROSITE" id="PS51340"/>
    </source>
</evidence>
<dbReference type="Pfam" id="PF03475">
    <property type="entry name" value="YiiM_3-alpha"/>
    <property type="match status" value="1"/>
</dbReference>
<dbReference type="Gene3D" id="2.40.33.20">
    <property type="entry name" value="PK beta-barrel domain-like"/>
    <property type="match status" value="1"/>
</dbReference>
<reference evidence="2 3" key="2">
    <citation type="journal article" date="2016" name="Genome Announc.">
        <title>Draft Genome Sequence of Oceanobacillus picturae Heshi-B3, Isolated from Fermented Rice Bran in a Traditional Japanese Seafood Dish.</title>
        <authorList>
            <person name="Akuzawa S."/>
            <person name="Nagaoka J."/>
            <person name="Kanekatsu M."/>
            <person name="Kanesaki Y."/>
            <person name="Suzuki T."/>
        </authorList>
    </citation>
    <scope>NUCLEOTIDE SEQUENCE [LARGE SCALE GENOMIC DNA]</scope>
    <source>
        <strain evidence="2 3">Heshi-B3</strain>
    </source>
</reference>
<sequence length="197" mass="22640">MEEPYVHKIFIRDKHRFAPHPEIKTFVGKTGLDGNKVTDNPDKAIFCYPIQHYTYWNDILDPPFSEFGELGEDMAVLEMGEQSVCIGDSYAVGDTVLQVSQPKSDTRFLDKEMAMKMLKTGKTGWYFRVLKEGYMQAGSDLTLLERPYPNWTIAACNEVMHLYKDDLRLTNDLAHCELLADSWRKILLKRLGGRAIL</sequence>
<dbReference type="InterPro" id="IPR005302">
    <property type="entry name" value="MoCF_Sase_C"/>
</dbReference>
<dbReference type="InterPro" id="IPR005163">
    <property type="entry name" value="Tri_helical_YiiM-like"/>
</dbReference>
<comment type="caution">
    <text evidence="2">The sequence shown here is derived from an EMBL/GenBank/DDBJ whole genome shotgun (WGS) entry which is preliminary data.</text>
</comment>
<dbReference type="PROSITE" id="PS51340">
    <property type="entry name" value="MOSC"/>
    <property type="match status" value="1"/>
</dbReference>
<dbReference type="GO" id="GO:0030170">
    <property type="term" value="F:pyridoxal phosphate binding"/>
    <property type="evidence" value="ECO:0007669"/>
    <property type="project" value="InterPro"/>
</dbReference>
<dbReference type="AlphaFoldDB" id="A0A0U9H881"/>
<dbReference type="EMBL" id="BBXV01000033">
    <property type="protein sequence ID" value="GAQ18878.1"/>
    <property type="molecule type" value="Genomic_DNA"/>
</dbReference>
<dbReference type="Pfam" id="PF03473">
    <property type="entry name" value="MOSC"/>
    <property type="match status" value="1"/>
</dbReference>